<evidence type="ECO:0000256" key="8">
    <source>
        <dbReference type="SAM" id="Phobius"/>
    </source>
</evidence>
<evidence type="ECO:0000256" key="2">
    <source>
        <dbReference type="ARBA" id="ARBA00022475"/>
    </source>
</evidence>
<feature type="domain" description="Pycsar effector protein" evidence="9">
    <location>
        <begin position="23"/>
        <end position="157"/>
    </location>
</feature>
<organism evidence="10 11">
    <name type="scientific">Catenuloplanes atrovinosus</name>
    <dbReference type="NCBI Taxonomy" id="137266"/>
    <lineage>
        <taxon>Bacteria</taxon>
        <taxon>Bacillati</taxon>
        <taxon>Actinomycetota</taxon>
        <taxon>Actinomycetes</taxon>
        <taxon>Micromonosporales</taxon>
        <taxon>Micromonosporaceae</taxon>
        <taxon>Catenuloplanes</taxon>
    </lineage>
</organism>
<dbReference type="InterPro" id="IPR043760">
    <property type="entry name" value="PycTM_dom"/>
</dbReference>
<sequence length="164" mass="17707">MTTHEFDYRNFQFEDAVNYGLACVDVQLARVDTKASILFGLALAALTGGAAIVVQARLSGPALAVAVLVAFEICVALLLLGAAIRPDLRGNFGFVRWASARSVDDLRQDMFDTAPNRDCTEQLWLRARSVQRKYRRVRLAVDILGLALATTVVAAPVAVLNGAS</sequence>
<keyword evidence="11" id="KW-1185">Reference proteome</keyword>
<keyword evidence="3 8" id="KW-0812">Transmembrane</keyword>
<keyword evidence="2" id="KW-1003">Cell membrane</keyword>
<name>A0AAE3YIM4_9ACTN</name>
<feature type="transmembrane region" description="Helical" evidence="8">
    <location>
        <begin position="62"/>
        <end position="84"/>
    </location>
</feature>
<evidence type="ECO:0000256" key="6">
    <source>
        <dbReference type="ARBA" id="ARBA00023118"/>
    </source>
</evidence>
<comment type="subcellular location">
    <subcellularLocation>
        <location evidence="1">Cell membrane</location>
    </subcellularLocation>
</comment>
<proteinExistence type="predicted"/>
<keyword evidence="5 8" id="KW-1133">Transmembrane helix</keyword>
<dbReference type="GO" id="GO:0051607">
    <property type="term" value="P:defense response to virus"/>
    <property type="evidence" value="ECO:0007669"/>
    <property type="project" value="UniProtKB-KW"/>
</dbReference>
<dbReference type="AlphaFoldDB" id="A0AAE3YIM4"/>
<keyword evidence="7 8" id="KW-0472">Membrane</keyword>
<dbReference type="Pfam" id="PF18967">
    <property type="entry name" value="PycTM"/>
    <property type="match status" value="1"/>
</dbReference>
<accession>A0AAE3YIM4</accession>
<evidence type="ECO:0000313" key="11">
    <source>
        <dbReference type="Proteomes" id="UP001183643"/>
    </source>
</evidence>
<dbReference type="Proteomes" id="UP001183643">
    <property type="component" value="Unassembled WGS sequence"/>
</dbReference>
<evidence type="ECO:0000256" key="4">
    <source>
        <dbReference type="ARBA" id="ARBA00022741"/>
    </source>
</evidence>
<dbReference type="EMBL" id="JAVDYB010000001">
    <property type="protein sequence ID" value="MDR7273607.1"/>
    <property type="molecule type" value="Genomic_DNA"/>
</dbReference>
<evidence type="ECO:0000256" key="7">
    <source>
        <dbReference type="ARBA" id="ARBA00023136"/>
    </source>
</evidence>
<evidence type="ECO:0000256" key="3">
    <source>
        <dbReference type="ARBA" id="ARBA00022692"/>
    </source>
</evidence>
<evidence type="ECO:0000259" key="9">
    <source>
        <dbReference type="Pfam" id="PF18967"/>
    </source>
</evidence>
<dbReference type="GO" id="GO:0000166">
    <property type="term" value="F:nucleotide binding"/>
    <property type="evidence" value="ECO:0007669"/>
    <property type="project" value="UniProtKB-KW"/>
</dbReference>
<evidence type="ECO:0000256" key="1">
    <source>
        <dbReference type="ARBA" id="ARBA00004236"/>
    </source>
</evidence>
<comment type="caution">
    <text evidence="10">The sequence shown here is derived from an EMBL/GenBank/DDBJ whole genome shotgun (WGS) entry which is preliminary data.</text>
</comment>
<reference evidence="10" key="1">
    <citation type="submission" date="2023-07" db="EMBL/GenBank/DDBJ databases">
        <title>Sequencing the genomes of 1000 actinobacteria strains.</title>
        <authorList>
            <person name="Klenk H.-P."/>
        </authorList>
    </citation>
    <scope>NUCLEOTIDE SEQUENCE</scope>
    <source>
        <strain evidence="10">DSM 44707</strain>
    </source>
</reference>
<feature type="transmembrane region" description="Helical" evidence="8">
    <location>
        <begin position="37"/>
        <end position="56"/>
    </location>
</feature>
<dbReference type="GO" id="GO:0005886">
    <property type="term" value="C:plasma membrane"/>
    <property type="evidence" value="ECO:0007669"/>
    <property type="project" value="UniProtKB-SubCell"/>
</dbReference>
<protein>
    <recommendedName>
        <fullName evidence="9">Pycsar effector protein domain-containing protein</fullName>
    </recommendedName>
</protein>
<feature type="transmembrane region" description="Helical" evidence="8">
    <location>
        <begin position="139"/>
        <end position="160"/>
    </location>
</feature>
<evidence type="ECO:0000313" key="10">
    <source>
        <dbReference type="EMBL" id="MDR7273607.1"/>
    </source>
</evidence>
<keyword evidence="4" id="KW-0547">Nucleotide-binding</keyword>
<evidence type="ECO:0000256" key="5">
    <source>
        <dbReference type="ARBA" id="ARBA00022989"/>
    </source>
</evidence>
<dbReference type="RefSeq" id="WP_310362194.1">
    <property type="nucleotide sequence ID" value="NZ_JAVDYB010000001.1"/>
</dbReference>
<keyword evidence="6" id="KW-0051">Antiviral defense</keyword>
<gene>
    <name evidence="10" type="ORF">J2S41_000385</name>
</gene>